<reference evidence="2 3" key="1">
    <citation type="journal article" date="2016" name="Proc. Natl. Acad. Sci. U.S.A.">
        <title>Comparative genomics of biotechnologically important yeasts.</title>
        <authorList>
            <person name="Riley R."/>
            <person name="Haridas S."/>
            <person name="Wolfe K.H."/>
            <person name="Lopes M.R."/>
            <person name="Hittinger C.T."/>
            <person name="Goeker M."/>
            <person name="Salamov A.A."/>
            <person name="Wisecaver J.H."/>
            <person name="Long T.M."/>
            <person name="Calvey C.H."/>
            <person name="Aerts A.L."/>
            <person name="Barry K.W."/>
            <person name="Choi C."/>
            <person name="Clum A."/>
            <person name="Coughlan A.Y."/>
            <person name="Deshpande S."/>
            <person name="Douglass A.P."/>
            <person name="Hanson S.J."/>
            <person name="Klenk H.-P."/>
            <person name="LaButti K.M."/>
            <person name="Lapidus A."/>
            <person name="Lindquist E.A."/>
            <person name="Lipzen A.M."/>
            <person name="Meier-Kolthoff J.P."/>
            <person name="Ohm R.A."/>
            <person name="Otillar R.P."/>
            <person name="Pangilinan J.L."/>
            <person name="Peng Y."/>
            <person name="Rokas A."/>
            <person name="Rosa C.A."/>
            <person name="Scheuner C."/>
            <person name="Sibirny A.A."/>
            <person name="Slot J.C."/>
            <person name="Stielow J.B."/>
            <person name="Sun H."/>
            <person name="Kurtzman C.P."/>
            <person name="Blackwell M."/>
            <person name="Grigoriev I.V."/>
            <person name="Jeffries T.W."/>
        </authorList>
    </citation>
    <scope>NUCLEOTIDE SEQUENCE [LARGE SCALE GENOMIC DNA]</scope>
    <source>
        <strain evidence="2 3">NRRL Y-11557</strain>
    </source>
</reference>
<feature type="compositionally biased region" description="Polar residues" evidence="1">
    <location>
        <begin position="60"/>
        <end position="69"/>
    </location>
</feature>
<dbReference type="Proteomes" id="UP000094385">
    <property type="component" value="Unassembled WGS sequence"/>
</dbReference>
<proteinExistence type="predicted"/>
<gene>
    <name evidence="2" type="ORF">LIPSTDRAFT_136818</name>
</gene>
<evidence type="ECO:0000256" key="1">
    <source>
        <dbReference type="SAM" id="MobiDB-lite"/>
    </source>
</evidence>
<accession>A0A1E3QHQ4</accession>
<sequence length="232" mass="25878">MSSRFRQCERIDYHFLNDGSDEEAGPEDRIVKKLRLHLSTEGVEPLTANNSASQWISISPAPTDSQTSDICHEETSSVEELPESSGVSGESSAHLDKNQSLWSNFSVSELPGKLCYPKRGKKGPIVDREIRCKMCAWKTTDSARATSTSNMKLHLGKHGIPLNGGDGHGRDEGGTKQQSLTTMFKKSFKDDVAKRLGQNLVFHFHSVAGRLQLVELMRNSIYVGLNWLMTWR</sequence>
<name>A0A1E3QHQ4_LIPST</name>
<dbReference type="STRING" id="675824.A0A1E3QHQ4"/>
<evidence type="ECO:0000313" key="3">
    <source>
        <dbReference type="Proteomes" id="UP000094385"/>
    </source>
</evidence>
<dbReference type="AlphaFoldDB" id="A0A1E3QHQ4"/>
<organism evidence="2 3">
    <name type="scientific">Lipomyces starkeyi NRRL Y-11557</name>
    <dbReference type="NCBI Taxonomy" id="675824"/>
    <lineage>
        <taxon>Eukaryota</taxon>
        <taxon>Fungi</taxon>
        <taxon>Dikarya</taxon>
        <taxon>Ascomycota</taxon>
        <taxon>Saccharomycotina</taxon>
        <taxon>Lipomycetes</taxon>
        <taxon>Lipomycetales</taxon>
        <taxon>Lipomycetaceae</taxon>
        <taxon>Lipomyces</taxon>
    </lineage>
</organism>
<evidence type="ECO:0008006" key="4">
    <source>
        <dbReference type="Google" id="ProtNLM"/>
    </source>
</evidence>
<evidence type="ECO:0000313" key="2">
    <source>
        <dbReference type="EMBL" id="ODQ76527.1"/>
    </source>
</evidence>
<keyword evidence="3" id="KW-1185">Reference proteome</keyword>
<dbReference type="OrthoDB" id="2976890at2759"/>
<protein>
    <recommendedName>
        <fullName evidence="4">BED-type domain-containing protein</fullName>
    </recommendedName>
</protein>
<dbReference type="EMBL" id="KV454289">
    <property type="protein sequence ID" value="ODQ76527.1"/>
    <property type="molecule type" value="Genomic_DNA"/>
</dbReference>
<feature type="region of interest" description="Disordered" evidence="1">
    <location>
        <begin position="60"/>
        <end position="93"/>
    </location>
</feature>